<keyword evidence="4" id="KW-1185">Reference proteome</keyword>
<protein>
    <submittedName>
        <fullName evidence="3">SRPBCC domain-containing protein</fullName>
    </submittedName>
</protein>
<gene>
    <name evidence="3" type="ORF">FDK13_19910</name>
</gene>
<dbReference type="Pfam" id="PF08327">
    <property type="entry name" value="AHSA1"/>
    <property type="match status" value="1"/>
</dbReference>
<proteinExistence type="inferred from homology"/>
<organism evidence="3 4">
    <name type="scientific">Dyadobacter frigoris</name>
    <dbReference type="NCBI Taxonomy" id="2576211"/>
    <lineage>
        <taxon>Bacteria</taxon>
        <taxon>Pseudomonadati</taxon>
        <taxon>Bacteroidota</taxon>
        <taxon>Cytophagia</taxon>
        <taxon>Cytophagales</taxon>
        <taxon>Spirosomataceae</taxon>
        <taxon>Dyadobacter</taxon>
    </lineage>
</organism>
<dbReference type="SUPFAM" id="SSF55961">
    <property type="entry name" value="Bet v1-like"/>
    <property type="match status" value="1"/>
</dbReference>
<name>A0A4U6D399_9BACT</name>
<sequence length="146" mass="16753">MNDYQKSIIVERPINEVFAAVTEHISDWWSNDLTGSASQIGDRFTIAFAKTKKTMEISEVIPSEKIVWTCIEAYIDMASLENKSEWEGTELIWEFTSVQQTTELTFLHKGLNQNLQCYDVCENGWNTFLASLEMYLKTGKGKPNLK</sequence>
<dbReference type="InterPro" id="IPR013538">
    <property type="entry name" value="ASHA1/2-like_C"/>
</dbReference>
<comment type="caution">
    <text evidence="3">The sequence shown here is derived from an EMBL/GenBank/DDBJ whole genome shotgun (WGS) entry which is preliminary data.</text>
</comment>
<reference evidence="3 4" key="1">
    <citation type="submission" date="2019-05" db="EMBL/GenBank/DDBJ databases">
        <title>Dyadobacter AR-3-8 sp. nov., isolated from arctic soil.</title>
        <authorList>
            <person name="Chaudhary D.K."/>
        </authorList>
    </citation>
    <scope>NUCLEOTIDE SEQUENCE [LARGE SCALE GENOMIC DNA]</scope>
    <source>
        <strain evidence="3 4">AR-3-8</strain>
    </source>
</reference>
<feature type="domain" description="Activator of Hsp90 ATPase homologue 1/2-like C-terminal" evidence="2">
    <location>
        <begin position="13"/>
        <end position="136"/>
    </location>
</feature>
<evidence type="ECO:0000259" key="2">
    <source>
        <dbReference type="Pfam" id="PF08327"/>
    </source>
</evidence>
<accession>A0A4U6D399</accession>
<dbReference type="EMBL" id="SZVO01000009">
    <property type="protein sequence ID" value="TKT90591.1"/>
    <property type="molecule type" value="Genomic_DNA"/>
</dbReference>
<dbReference type="CDD" id="cd07814">
    <property type="entry name" value="SRPBCC_CalC_Aha1-like"/>
    <property type="match status" value="1"/>
</dbReference>
<dbReference type="AlphaFoldDB" id="A0A4U6D399"/>
<evidence type="ECO:0000313" key="4">
    <source>
        <dbReference type="Proteomes" id="UP000304900"/>
    </source>
</evidence>
<dbReference type="InterPro" id="IPR023393">
    <property type="entry name" value="START-like_dom_sf"/>
</dbReference>
<evidence type="ECO:0000313" key="3">
    <source>
        <dbReference type="EMBL" id="TKT90591.1"/>
    </source>
</evidence>
<comment type="similarity">
    <text evidence="1">Belongs to the AHA1 family.</text>
</comment>
<dbReference type="RefSeq" id="WP_137341759.1">
    <property type="nucleotide sequence ID" value="NZ_BSQH01000002.1"/>
</dbReference>
<dbReference type="Gene3D" id="3.30.530.20">
    <property type="match status" value="1"/>
</dbReference>
<dbReference type="OrthoDB" id="287565at2"/>
<dbReference type="Proteomes" id="UP000304900">
    <property type="component" value="Unassembled WGS sequence"/>
</dbReference>
<evidence type="ECO:0000256" key="1">
    <source>
        <dbReference type="ARBA" id="ARBA00006817"/>
    </source>
</evidence>